<dbReference type="RefSeq" id="WP_167118894.1">
    <property type="nucleotide sequence ID" value="NZ_JAAQTO010000054.1"/>
</dbReference>
<evidence type="ECO:0000256" key="1">
    <source>
        <dbReference type="SAM" id="Phobius"/>
    </source>
</evidence>
<dbReference type="InterPro" id="IPR009937">
    <property type="entry name" value="Phage_holin_3_6"/>
</dbReference>
<keyword evidence="3" id="KW-1185">Reference proteome</keyword>
<sequence>MASSEGPVQRLFEIGKRLLASLVATGETRLRLAVLELEEERARLVTLLLLLGLSLVLMLLGLGMLALLVVVMFWDTHRLAAILLCAATLLAGGSLTALMALRLARRHTLLKETLAQLALDRHLVEEHRETPRHP</sequence>
<dbReference type="Proteomes" id="UP001318321">
    <property type="component" value="Unassembled WGS sequence"/>
</dbReference>
<comment type="caution">
    <text evidence="2">The sequence shown here is derived from an EMBL/GenBank/DDBJ whole genome shotgun (WGS) entry which is preliminary data.</text>
</comment>
<dbReference type="EMBL" id="JAAQTO010000054">
    <property type="protein sequence ID" value="NIC07563.1"/>
    <property type="molecule type" value="Genomic_DNA"/>
</dbReference>
<reference evidence="2 3" key="1">
    <citation type="submission" date="2020-03" db="EMBL/GenBank/DDBJ databases">
        <title>Identification of Halomonas strains.</title>
        <authorList>
            <person name="Xiao Z."/>
            <person name="Dong F."/>
            <person name="Wang Z."/>
            <person name="Zhao J.-Y."/>
        </authorList>
    </citation>
    <scope>NUCLEOTIDE SEQUENCE [LARGE SCALE GENOMIC DNA]</scope>
    <source>
        <strain evidence="2 3">DX6</strain>
    </source>
</reference>
<keyword evidence="1" id="KW-1133">Transmembrane helix</keyword>
<feature type="transmembrane region" description="Helical" evidence="1">
    <location>
        <begin position="47"/>
        <end position="74"/>
    </location>
</feature>
<proteinExistence type="predicted"/>
<organism evidence="2 3">
    <name type="scientific">Billgrantia bachuensis</name>
    <dbReference type="NCBI Taxonomy" id="2717286"/>
    <lineage>
        <taxon>Bacteria</taxon>
        <taxon>Pseudomonadati</taxon>
        <taxon>Pseudomonadota</taxon>
        <taxon>Gammaproteobacteria</taxon>
        <taxon>Oceanospirillales</taxon>
        <taxon>Halomonadaceae</taxon>
        <taxon>Billgrantia</taxon>
    </lineage>
</organism>
<dbReference type="Pfam" id="PF07332">
    <property type="entry name" value="Phage_holin_3_6"/>
    <property type="match status" value="1"/>
</dbReference>
<accession>A0ABX0PWT6</accession>
<evidence type="ECO:0000313" key="2">
    <source>
        <dbReference type="EMBL" id="NIC07563.1"/>
    </source>
</evidence>
<protein>
    <submittedName>
        <fullName evidence="2">Uncharacterized protein</fullName>
    </submittedName>
</protein>
<evidence type="ECO:0000313" key="3">
    <source>
        <dbReference type="Proteomes" id="UP001318321"/>
    </source>
</evidence>
<keyword evidence="1" id="KW-0472">Membrane</keyword>
<name>A0ABX0PWT6_9GAMM</name>
<keyword evidence="1" id="KW-0812">Transmembrane</keyword>
<gene>
    <name evidence="2" type="ORF">HBJ55_19220</name>
</gene>
<feature type="transmembrane region" description="Helical" evidence="1">
    <location>
        <begin position="80"/>
        <end position="101"/>
    </location>
</feature>